<evidence type="ECO:0000313" key="8">
    <source>
        <dbReference type="Proteomes" id="UP000035704"/>
    </source>
</evidence>
<proteinExistence type="predicted"/>
<protein>
    <submittedName>
        <fullName evidence="7">Transcriptional regulator</fullName>
    </submittedName>
</protein>
<dbReference type="PROSITE" id="PS50045">
    <property type="entry name" value="SIGMA54_INTERACT_4"/>
    <property type="match status" value="1"/>
</dbReference>
<dbReference type="SUPFAM" id="SSF46689">
    <property type="entry name" value="Homeodomain-like"/>
    <property type="match status" value="1"/>
</dbReference>
<dbReference type="PATRIC" id="fig|84022.6.peg.3945"/>
<dbReference type="InterPro" id="IPR002197">
    <property type="entry name" value="HTH_Fis"/>
</dbReference>
<dbReference type="Proteomes" id="UP000035704">
    <property type="component" value="Chromosome"/>
</dbReference>
<dbReference type="GO" id="GO:0005524">
    <property type="term" value="F:ATP binding"/>
    <property type="evidence" value="ECO:0007669"/>
    <property type="project" value="UniProtKB-KW"/>
</dbReference>
<dbReference type="KEGG" id="cace:CACET_c38610"/>
<organism evidence="7 8">
    <name type="scientific">Clostridium aceticum</name>
    <dbReference type="NCBI Taxonomy" id="84022"/>
    <lineage>
        <taxon>Bacteria</taxon>
        <taxon>Bacillati</taxon>
        <taxon>Bacillota</taxon>
        <taxon>Clostridia</taxon>
        <taxon>Eubacteriales</taxon>
        <taxon>Clostridiaceae</taxon>
        <taxon>Clostridium</taxon>
    </lineage>
</organism>
<dbReference type="PRINTS" id="PR01590">
    <property type="entry name" value="HTHFIS"/>
</dbReference>
<dbReference type="GO" id="GO:0043565">
    <property type="term" value="F:sequence-specific DNA binding"/>
    <property type="evidence" value="ECO:0007669"/>
    <property type="project" value="InterPro"/>
</dbReference>
<dbReference type="InterPro" id="IPR025943">
    <property type="entry name" value="Sigma_54_int_dom_ATP-bd_2"/>
</dbReference>
<name>A0A0G3WIF9_9CLOT</name>
<feature type="domain" description="Sigma-54 factor interaction" evidence="6">
    <location>
        <begin position="229"/>
        <end position="457"/>
    </location>
</feature>
<dbReference type="Gene3D" id="3.40.50.300">
    <property type="entry name" value="P-loop containing nucleotide triphosphate hydrolases"/>
    <property type="match status" value="1"/>
</dbReference>
<dbReference type="Pfam" id="PF02954">
    <property type="entry name" value="HTH_8"/>
    <property type="match status" value="1"/>
</dbReference>
<keyword evidence="5" id="KW-0804">Transcription</keyword>
<dbReference type="GO" id="GO:0006355">
    <property type="term" value="P:regulation of DNA-templated transcription"/>
    <property type="evidence" value="ECO:0007669"/>
    <property type="project" value="InterPro"/>
</dbReference>
<keyword evidence="3" id="KW-0805">Transcription regulation</keyword>
<dbReference type="Pfam" id="PF25601">
    <property type="entry name" value="AAA_lid_14"/>
    <property type="match status" value="1"/>
</dbReference>
<evidence type="ECO:0000256" key="2">
    <source>
        <dbReference type="ARBA" id="ARBA00022840"/>
    </source>
</evidence>
<dbReference type="InterPro" id="IPR035965">
    <property type="entry name" value="PAS-like_dom_sf"/>
</dbReference>
<dbReference type="InterPro" id="IPR003593">
    <property type="entry name" value="AAA+_ATPase"/>
</dbReference>
<dbReference type="Gene3D" id="1.10.8.60">
    <property type="match status" value="1"/>
</dbReference>
<reference evidence="7 8" key="1">
    <citation type="submission" date="2014-10" db="EMBL/GenBank/DDBJ databases">
        <title>Genome sequence of Clostridium aceticum DSM 1496.</title>
        <authorList>
            <person name="Poehlein A."/>
            <person name="Schiel-Bengelsdorf B."/>
            <person name="Gottschalk G."/>
            <person name="Duerre P."/>
            <person name="Daniel R."/>
        </authorList>
    </citation>
    <scope>NUCLEOTIDE SEQUENCE [LARGE SCALE GENOMIC DNA]</scope>
    <source>
        <strain evidence="7 8">DSM 1496</strain>
    </source>
</reference>
<sequence length="551" mass="63231">MAIVDLIIKTDLKLQIKEILCIGSSKGWFHDETRSHLIGQKIDDVLGTSNKQDEGVVEIQGYFFKYQWVEESKGGALYLSRDNLLLELFQQTIKHVEEGIQIYDRNGYFLHANPASEKLEMFNIDDFRGKHLLDLYDLKEEYSTVLTVLRTQEPVINRCDRFKSISGKSLTTINNAYPLIINEKVYGAVVFESDLSLLKQIKNKSFNSEAYLADEHSKKKKNLYTFNDIIHQSGCMKETIHFAKKVSLTDSSIMIEGATGTGKELIAQSIHSFGHRRYKSFIGVNCSAIPHNLFESTFFGTEKGAFTGSVAKQGLFEMANGGTLFLDEVNSIIPEMQAKLLRVLQEKRFQRVGGSQEIRCDVRIIAAVNEDTDELIQQQKIRKDFYYRISTVKIQVPFLQERKEDIATLAQHFLDGLCKKYNRRKATFDKNTIDIFMQFDWPGNVRELEHVVEYAFNHAPENTEQFAQDNLPNYLQTLKSVTHRTETRNISQNIKVSSTGTFDERMEEVEKAIIENTLAEYGGNITHSAKALGMSRQNLQYRVKKLNIFNR</sequence>
<evidence type="ECO:0000259" key="6">
    <source>
        <dbReference type="PROSITE" id="PS50045"/>
    </source>
</evidence>
<keyword evidence="4" id="KW-0238">DNA-binding</keyword>
<dbReference type="CDD" id="cd00009">
    <property type="entry name" value="AAA"/>
    <property type="match status" value="1"/>
</dbReference>
<evidence type="ECO:0000256" key="4">
    <source>
        <dbReference type="ARBA" id="ARBA00023125"/>
    </source>
</evidence>
<gene>
    <name evidence="7" type="ORF">CACET_c38610</name>
</gene>
<dbReference type="AlphaFoldDB" id="A0A0G3WIF9"/>
<dbReference type="InterPro" id="IPR009057">
    <property type="entry name" value="Homeodomain-like_sf"/>
</dbReference>
<dbReference type="Gene3D" id="3.30.450.20">
    <property type="entry name" value="PAS domain"/>
    <property type="match status" value="1"/>
</dbReference>
<keyword evidence="1" id="KW-0547">Nucleotide-binding</keyword>
<evidence type="ECO:0000313" key="7">
    <source>
        <dbReference type="EMBL" id="AKL97289.1"/>
    </source>
</evidence>
<dbReference type="PANTHER" id="PTHR32071:SF74">
    <property type="entry name" value="TRANSCRIPTIONAL ACTIVATOR ROCR"/>
    <property type="match status" value="1"/>
</dbReference>
<dbReference type="SUPFAM" id="SSF52540">
    <property type="entry name" value="P-loop containing nucleoside triphosphate hydrolases"/>
    <property type="match status" value="1"/>
</dbReference>
<accession>A0A0G3WIF9</accession>
<dbReference type="OrthoDB" id="9803970at2"/>
<dbReference type="Gene3D" id="1.10.10.60">
    <property type="entry name" value="Homeodomain-like"/>
    <property type="match status" value="1"/>
</dbReference>
<dbReference type="InterPro" id="IPR025944">
    <property type="entry name" value="Sigma_54_int_dom_CS"/>
</dbReference>
<keyword evidence="8" id="KW-1185">Reference proteome</keyword>
<dbReference type="Pfam" id="PF00158">
    <property type="entry name" value="Sigma54_activat"/>
    <property type="match status" value="1"/>
</dbReference>
<dbReference type="PANTHER" id="PTHR32071">
    <property type="entry name" value="TRANSCRIPTIONAL REGULATORY PROTEIN"/>
    <property type="match status" value="1"/>
</dbReference>
<dbReference type="EMBL" id="CP009687">
    <property type="protein sequence ID" value="AKL97289.1"/>
    <property type="molecule type" value="Genomic_DNA"/>
</dbReference>
<dbReference type="SUPFAM" id="SSF55785">
    <property type="entry name" value="PYP-like sensor domain (PAS domain)"/>
    <property type="match status" value="1"/>
</dbReference>
<dbReference type="InterPro" id="IPR027417">
    <property type="entry name" value="P-loop_NTPase"/>
</dbReference>
<dbReference type="PROSITE" id="PS00688">
    <property type="entry name" value="SIGMA54_INTERACT_3"/>
    <property type="match status" value="1"/>
</dbReference>
<dbReference type="InterPro" id="IPR002078">
    <property type="entry name" value="Sigma_54_int"/>
</dbReference>
<dbReference type="RefSeq" id="WP_052661504.1">
    <property type="nucleotide sequence ID" value="NZ_CP009687.1"/>
</dbReference>
<dbReference type="InterPro" id="IPR058031">
    <property type="entry name" value="AAA_lid_NorR"/>
</dbReference>
<dbReference type="FunFam" id="3.40.50.300:FF:000006">
    <property type="entry name" value="DNA-binding transcriptional regulator NtrC"/>
    <property type="match status" value="1"/>
</dbReference>
<evidence type="ECO:0000256" key="1">
    <source>
        <dbReference type="ARBA" id="ARBA00022741"/>
    </source>
</evidence>
<dbReference type="SMART" id="SM00382">
    <property type="entry name" value="AAA"/>
    <property type="match status" value="1"/>
</dbReference>
<evidence type="ECO:0000256" key="3">
    <source>
        <dbReference type="ARBA" id="ARBA00023015"/>
    </source>
</evidence>
<keyword evidence="2" id="KW-0067">ATP-binding</keyword>
<dbReference type="PROSITE" id="PS00676">
    <property type="entry name" value="SIGMA54_INTERACT_2"/>
    <property type="match status" value="1"/>
</dbReference>
<evidence type="ECO:0000256" key="5">
    <source>
        <dbReference type="ARBA" id="ARBA00023163"/>
    </source>
</evidence>